<organism evidence="6 7">
    <name type="scientific">Sulfurovum riftiae</name>
    <dbReference type="NCBI Taxonomy" id="1630136"/>
    <lineage>
        <taxon>Bacteria</taxon>
        <taxon>Pseudomonadati</taxon>
        <taxon>Campylobacterota</taxon>
        <taxon>Epsilonproteobacteria</taxon>
        <taxon>Campylobacterales</taxon>
        <taxon>Sulfurovaceae</taxon>
        <taxon>Sulfurovum</taxon>
    </lineage>
</organism>
<dbReference type="STRING" id="1630136.AS592_04935"/>
<dbReference type="Pfam" id="PF01258">
    <property type="entry name" value="zf-dskA_traR"/>
    <property type="match status" value="1"/>
</dbReference>
<dbReference type="RefSeq" id="WP_067331919.1">
    <property type="nucleotide sequence ID" value="NZ_LNKT01000056.1"/>
</dbReference>
<dbReference type="Proteomes" id="UP000075359">
    <property type="component" value="Unassembled WGS sequence"/>
</dbReference>
<keyword evidence="2" id="KW-0863">Zinc-finger</keyword>
<reference evidence="6 7" key="1">
    <citation type="submission" date="2015-11" db="EMBL/GenBank/DDBJ databases">
        <title>Draft genome of Sulfurovum riftiae 1812E, a member of the Epsilonproteobacteria isolated from the tube of the deep-sea hydrothermal vent tubewom Riftia pachyptila.</title>
        <authorList>
            <person name="Vetriani C."/>
            <person name="Giovannelli D."/>
        </authorList>
    </citation>
    <scope>NUCLEOTIDE SEQUENCE [LARGE SCALE GENOMIC DNA]</scope>
    <source>
        <strain evidence="6 7">1812E</strain>
    </source>
</reference>
<feature type="zinc finger region" description="dksA C4-type" evidence="4">
    <location>
        <begin position="84"/>
        <end position="108"/>
    </location>
</feature>
<dbReference type="PANTHER" id="PTHR33823">
    <property type="entry name" value="RNA POLYMERASE-BINDING TRANSCRIPTION FACTOR DKSA-RELATED"/>
    <property type="match status" value="1"/>
</dbReference>
<evidence type="ECO:0000256" key="1">
    <source>
        <dbReference type="ARBA" id="ARBA00022723"/>
    </source>
</evidence>
<evidence type="ECO:0000313" key="7">
    <source>
        <dbReference type="Proteomes" id="UP000075359"/>
    </source>
</evidence>
<dbReference type="InterPro" id="IPR000962">
    <property type="entry name" value="Znf_DskA_TraR"/>
</dbReference>
<accession>A0A151CEI4</accession>
<dbReference type="Gene3D" id="1.20.120.910">
    <property type="entry name" value="DksA, coiled-coil domain"/>
    <property type="match status" value="1"/>
</dbReference>
<dbReference type="GO" id="GO:0008270">
    <property type="term" value="F:zinc ion binding"/>
    <property type="evidence" value="ECO:0007669"/>
    <property type="project" value="UniProtKB-KW"/>
</dbReference>
<evidence type="ECO:0000313" key="6">
    <source>
        <dbReference type="EMBL" id="KYJ85935.1"/>
    </source>
</evidence>
<dbReference type="SUPFAM" id="SSF57716">
    <property type="entry name" value="Glucocorticoid receptor-like (DNA-binding domain)"/>
    <property type="match status" value="1"/>
</dbReference>
<evidence type="ECO:0000256" key="3">
    <source>
        <dbReference type="ARBA" id="ARBA00022833"/>
    </source>
</evidence>
<gene>
    <name evidence="6" type="ORF">AS592_04935</name>
</gene>
<protein>
    <submittedName>
        <fullName evidence="6">Molecular chaperone DnaK</fullName>
    </submittedName>
</protein>
<evidence type="ECO:0000259" key="5">
    <source>
        <dbReference type="Pfam" id="PF01258"/>
    </source>
</evidence>
<dbReference type="PROSITE" id="PS51128">
    <property type="entry name" value="ZF_DKSA_2"/>
    <property type="match status" value="1"/>
</dbReference>
<proteinExistence type="predicted"/>
<keyword evidence="3" id="KW-0862">Zinc</keyword>
<name>A0A151CEI4_9BACT</name>
<dbReference type="EMBL" id="LNKT01000056">
    <property type="protein sequence ID" value="KYJ85935.1"/>
    <property type="molecule type" value="Genomic_DNA"/>
</dbReference>
<feature type="domain" description="Zinc finger DksA/TraR C4-type" evidence="5">
    <location>
        <begin position="80"/>
        <end position="108"/>
    </location>
</feature>
<keyword evidence="1" id="KW-0479">Metal-binding</keyword>
<keyword evidence="7" id="KW-1185">Reference proteome</keyword>
<evidence type="ECO:0000256" key="4">
    <source>
        <dbReference type="PROSITE-ProRule" id="PRU00510"/>
    </source>
</evidence>
<dbReference type="OrthoDB" id="1121111at2"/>
<dbReference type="PANTHER" id="PTHR33823:SF4">
    <property type="entry name" value="GENERAL STRESS PROTEIN 16O"/>
    <property type="match status" value="1"/>
</dbReference>
<evidence type="ECO:0000256" key="2">
    <source>
        <dbReference type="ARBA" id="ARBA00022771"/>
    </source>
</evidence>
<dbReference type="AlphaFoldDB" id="A0A151CEI4"/>
<comment type="caution">
    <text evidence="6">The sequence shown here is derived from an EMBL/GenBank/DDBJ whole genome shotgun (WGS) entry which is preliminary data.</text>
</comment>
<sequence length="115" mass="13438">MTTDQKQAFKKIIEKEISILTKEIKIIRSAVYPEKGKGPSDKVAHISFKQEQHIHLQRYDEARKRLNRLKTAYLKIDTPEYGICKECEEPIPVERLKLIPESLYCVSCMNEFQLG</sequence>